<evidence type="ECO:0008006" key="4">
    <source>
        <dbReference type="Google" id="ProtNLM"/>
    </source>
</evidence>
<evidence type="ECO:0000313" key="2">
    <source>
        <dbReference type="EMBL" id="BET01514.1"/>
    </source>
</evidence>
<accession>A0ABN7BB69</accession>
<keyword evidence="3" id="KW-1185">Reference proteome</keyword>
<organism evidence="2 3">
    <name type="scientific">Nesidiocoris tenuis</name>
    <dbReference type="NCBI Taxonomy" id="355587"/>
    <lineage>
        <taxon>Eukaryota</taxon>
        <taxon>Metazoa</taxon>
        <taxon>Ecdysozoa</taxon>
        <taxon>Arthropoda</taxon>
        <taxon>Hexapoda</taxon>
        <taxon>Insecta</taxon>
        <taxon>Pterygota</taxon>
        <taxon>Neoptera</taxon>
        <taxon>Paraneoptera</taxon>
        <taxon>Hemiptera</taxon>
        <taxon>Heteroptera</taxon>
        <taxon>Panheteroptera</taxon>
        <taxon>Cimicomorpha</taxon>
        <taxon>Miridae</taxon>
        <taxon>Dicyphina</taxon>
        <taxon>Nesidiocoris</taxon>
    </lineage>
</organism>
<dbReference type="Proteomes" id="UP001307889">
    <property type="component" value="Chromosome 13"/>
</dbReference>
<protein>
    <recommendedName>
        <fullName evidence="4">Adipocyte plasma membrane-associated protein</fullName>
    </recommendedName>
</protein>
<reference evidence="2 3" key="1">
    <citation type="submission" date="2023-09" db="EMBL/GenBank/DDBJ databases">
        <title>Nesidiocoris tenuis whole genome shotgun sequence.</title>
        <authorList>
            <person name="Shibata T."/>
            <person name="Shimoda M."/>
            <person name="Kobayashi T."/>
            <person name="Uehara T."/>
        </authorList>
    </citation>
    <scope>NUCLEOTIDE SEQUENCE [LARGE SCALE GENOMIC DNA]</scope>
    <source>
        <strain evidence="2 3">Japan</strain>
    </source>
</reference>
<evidence type="ECO:0000313" key="3">
    <source>
        <dbReference type="Proteomes" id="UP001307889"/>
    </source>
</evidence>
<dbReference type="EMBL" id="AP028921">
    <property type="protein sequence ID" value="BET01514.1"/>
    <property type="molecule type" value="Genomic_DNA"/>
</dbReference>
<sequence>MSCQKDSSDPLVGVNGQPLRLFTASGHPVTDVDGRILQNIAGDALARIDLTKRTFKDPHNRDLTDAAGRTPNQWQFDPTQPPEQECLTDCLDAYSQLFDSKGRPLTDKKRRPLSNRCGKLLLLFGPRGEPYCDIDGDRITDELGMPVQTRTVRLARSGKVLSVFDEHGRPLTDANGFVLLDISGRMLLIVDASLTSIVTERGSPIFDSSGLKATDDAFDLTRPPAGRGPLSVVTVGDERALAFDYCGHPLTDFLGQVLYTRLGEPLVVRSNNTWVSPYGDATIVVKKVAYDAISRNGFRNSQGATISLFNQKGWPLTDINGTPLFHASGKLLVCLNFDMHPVADWLGGDLFDRYGAIWNSSKIEVEKFVGDSNERLTVGRLFNKCGYPVSNADGLVLLNPKMEPLVILNDCQKPYRDIDGGAIFDSYGLPVGGGIQSGSLKGPNQSPLRLYDSNGLPTTDSKGRVLNTISGRPLLTTDDRGRLKCSDDQTIHDKNKNPYCSLSFDGTIASDRVSDKLISSNGKPLCLYDQSGRPLTDVDGNILHRDNDRPLVICHPSRSITTDDGKSAFDVSGNQCYRCDAPDIRKPVIYFDKTGRPLTDQFGDVLLTKAGETMLKYQRWGPKLCLNGRNVVASSQLRESHLVSLDLQLFDVENLPVTDTIGDLLYNLEGRALLNLNSSGKVVSDFLGRPVFDINGLPISKCSGCWKGPKMRPLRLFNAEGLPLTDENGFPLCTIDGQELIRDDKSGRPLFDLDYQPVRDSRGKCVFSAQFKPIARRDPKTVKLLDLDNSGLRVFNKSGWPLSSQAGHVLVDSNGRKLIKVKKDSDKMTDRNGNTVFDALRRPFGCDALRPLIGIDSKPYLLFGKDGTPLTSSDGTPLALNGGACAVKFDVYGRPVDAAEGGGIYDSSATCIIKCYGL</sequence>
<name>A0ABN7BB69_9HEMI</name>
<feature type="region of interest" description="Disordered" evidence="1">
    <location>
        <begin position="56"/>
        <end position="81"/>
    </location>
</feature>
<gene>
    <name evidence="2" type="ORF">NTJ_14330</name>
</gene>
<evidence type="ECO:0000256" key="1">
    <source>
        <dbReference type="SAM" id="MobiDB-lite"/>
    </source>
</evidence>
<proteinExistence type="predicted"/>